<evidence type="ECO:0008006" key="4">
    <source>
        <dbReference type="Google" id="ProtNLM"/>
    </source>
</evidence>
<dbReference type="RefSeq" id="WP_029990914.1">
    <property type="nucleotide sequence ID" value="NZ_ATMJ01000036.1"/>
</dbReference>
<feature type="chain" id="PRO_5001793481" description="DUF1176 domain-containing protein" evidence="1">
    <location>
        <begin position="21"/>
        <end position="345"/>
    </location>
</feature>
<evidence type="ECO:0000313" key="3">
    <source>
        <dbReference type="Proteomes" id="UP000028602"/>
    </source>
</evidence>
<proteinExistence type="predicted"/>
<keyword evidence="1" id="KW-0732">Signal</keyword>
<name>A0A085JHW6_9GAMM</name>
<feature type="signal peptide" evidence="1">
    <location>
        <begin position="1"/>
        <end position="20"/>
    </location>
</feature>
<evidence type="ECO:0000313" key="2">
    <source>
        <dbReference type="EMBL" id="KFD20062.1"/>
    </source>
</evidence>
<dbReference type="Proteomes" id="UP000028602">
    <property type="component" value="Unassembled WGS sequence"/>
</dbReference>
<dbReference type="AlphaFoldDB" id="A0A085JHW6"/>
<organism evidence="2 3">
    <name type="scientific">Tatumella ptyseos ATCC 33301</name>
    <dbReference type="NCBI Taxonomy" id="1005995"/>
    <lineage>
        <taxon>Bacteria</taxon>
        <taxon>Pseudomonadati</taxon>
        <taxon>Pseudomonadota</taxon>
        <taxon>Gammaproteobacteria</taxon>
        <taxon>Enterobacterales</taxon>
        <taxon>Erwiniaceae</taxon>
        <taxon>Tatumella</taxon>
    </lineage>
</organism>
<protein>
    <recommendedName>
        <fullName evidence="4">DUF1176 domain-containing protein</fullName>
    </recommendedName>
</protein>
<reference evidence="2 3" key="1">
    <citation type="submission" date="2014-05" db="EMBL/GenBank/DDBJ databases">
        <title>ATOL: Assembling a taxonomically balanced genome-scale reconstruction of the evolutionary history of the Enterobacteriaceae.</title>
        <authorList>
            <person name="Plunkett G.III."/>
            <person name="Neeno-Eckwall E.C."/>
            <person name="Glasner J.D."/>
            <person name="Perna N.T."/>
        </authorList>
    </citation>
    <scope>NUCLEOTIDE SEQUENCE [LARGE SCALE GENOMIC DNA]</scope>
    <source>
        <strain evidence="2 3">ATCC 33301</strain>
    </source>
</reference>
<dbReference type="Pfam" id="PF06674">
    <property type="entry name" value="DUF1176"/>
    <property type="match status" value="1"/>
</dbReference>
<gene>
    <name evidence="2" type="ORF">GTPT_1511</name>
</gene>
<dbReference type="OrthoDB" id="6183301at2"/>
<dbReference type="InterPro" id="IPR009560">
    <property type="entry name" value="DUF1176"/>
</dbReference>
<evidence type="ECO:0000256" key="1">
    <source>
        <dbReference type="SAM" id="SignalP"/>
    </source>
</evidence>
<dbReference type="eggNOG" id="COG5342">
    <property type="taxonomic scope" value="Bacteria"/>
</dbReference>
<dbReference type="EMBL" id="JMPR01000027">
    <property type="protein sequence ID" value="KFD20062.1"/>
    <property type="molecule type" value="Genomic_DNA"/>
</dbReference>
<sequence>MQLYKILLLSLLFPAGASHAVQPVQTIISGWELTCDNFAVCQGRNLNNDGGLMISFYRTSSRVPVSWLHVELHPHSALSATDTPLIQRLKIDNQPLAPVPSQESRQALLIDDPEAAQQTLTALIHGNRLTASQPDGSGISLTALAAVIAEADKIQSAVPPTPALPETPPTLTVEGSQPAPVTPLTASESRDFADYAISQIDVDSCPLAPVFRQIKLAALSNTQALMLISCESAAYNTFYQAYKISRQAPLIARRLGFRLPFNYPQGFDLTNVRYDPQNRELTTLLWGRALGDCGTASHWHYDGQKFVLEKFSSESGCDHWHTASDWPVLWSSLSADRTLPADAGI</sequence>
<accession>A0A085JHW6</accession>
<comment type="caution">
    <text evidence="2">The sequence shown here is derived from an EMBL/GenBank/DDBJ whole genome shotgun (WGS) entry which is preliminary data.</text>
</comment>
<keyword evidence="3" id="KW-1185">Reference proteome</keyword>